<organism evidence="8 9">
    <name type="scientific">Nitrospirillum amazonense</name>
    <dbReference type="NCBI Taxonomy" id="28077"/>
    <lineage>
        <taxon>Bacteria</taxon>
        <taxon>Pseudomonadati</taxon>
        <taxon>Pseudomonadota</taxon>
        <taxon>Alphaproteobacteria</taxon>
        <taxon>Rhodospirillales</taxon>
        <taxon>Azospirillaceae</taxon>
        <taxon>Nitrospirillum</taxon>
    </lineage>
</organism>
<evidence type="ECO:0000256" key="1">
    <source>
        <dbReference type="ARBA" id="ARBA00004167"/>
    </source>
</evidence>
<dbReference type="AlphaFoldDB" id="A0A560F0I7"/>
<evidence type="ECO:0000313" key="8">
    <source>
        <dbReference type="EMBL" id="TWB15119.1"/>
    </source>
</evidence>
<dbReference type="Proteomes" id="UP000319859">
    <property type="component" value="Unassembled WGS sequence"/>
</dbReference>
<keyword evidence="8" id="KW-0378">Hydrolase</keyword>
<keyword evidence="8" id="KW-0645">Protease</keyword>
<reference evidence="8 9" key="1">
    <citation type="submission" date="2019-06" db="EMBL/GenBank/DDBJ databases">
        <title>Genomic Encyclopedia of Type Strains, Phase IV (KMG-V): Genome sequencing to study the core and pangenomes of soil and plant-associated prokaryotes.</title>
        <authorList>
            <person name="Whitman W."/>
        </authorList>
    </citation>
    <scope>NUCLEOTIDE SEQUENCE [LARGE SCALE GENOMIC DNA]</scope>
    <source>
        <strain evidence="8 9">BR 11880</strain>
    </source>
</reference>
<dbReference type="CDD" id="cd03405">
    <property type="entry name" value="SPFH_HflC"/>
    <property type="match status" value="1"/>
</dbReference>
<dbReference type="SUPFAM" id="SSF117892">
    <property type="entry name" value="Band 7/SPFH domain"/>
    <property type="match status" value="1"/>
</dbReference>
<comment type="similarity">
    <text evidence="2 6">Belongs to the band 7/mec-2 family. HflC subfamily.</text>
</comment>
<dbReference type="GO" id="GO:0008233">
    <property type="term" value="F:peptidase activity"/>
    <property type="evidence" value="ECO:0007669"/>
    <property type="project" value="UniProtKB-KW"/>
</dbReference>
<dbReference type="OrthoDB" id="9812991at2"/>
<gene>
    <name evidence="8" type="ORF">FBZ89_11697</name>
</gene>
<keyword evidence="3" id="KW-0812">Transmembrane</keyword>
<dbReference type="GO" id="GO:0006508">
    <property type="term" value="P:proteolysis"/>
    <property type="evidence" value="ECO:0007669"/>
    <property type="project" value="UniProtKB-KW"/>
</dbReference>
<keyword evidence="5" id="KW-0472">Membrane</keyword>
<dbReference type="PANTHER" id="PTHR42911:SF1">
    <property type="entry name" value="MODULATOR OF FTSH PROTEASE HFLC"/>
    <property type="match status" value="1"/>
</dbReference>
<evidence type="ECO:0000256" key="2">
    <source>
        <dbReference type="ARBA" id="ARBA00007862"/>
    </source>
</evidence>
<protein>
    <recommendedName>
        <fullName evidence="6">Protein HflC</fullName>
    </recommendedName>
</protein>
<dbReference type="Pfam" id="PF01145">
    <property type="entry name" value="Band_7"/>
    <property type="match status" value="1"/>
</dbReference>
<accession>A0A560F0I7</accession>
<dbReference type="Gene3D" id="3.30.479.30">
    <property type="entry name" value="Band 7 domain"/>
    <property type="match status" value="1"/>
</dbReference>
<dbReference type="NCBIfam" id="TIGR01932">
    <property type="entry name" value="hflC"/>
    <property type="match status" value="1"/>
</dbReference>
<evidence type="ECO:0000256" key="6">
    <source>
        <dbReference type="PIRNR" id="PIRNR005651"/>
    </source>
</evidence>
<proteinExistence type="inferred from homology"/>
<feature type="domain" description="Band 7" evidence="7">
    <location>
        <begin position="21"/>
        <end position="183"/>
    </location>
</feature>
<sequence length="300" mass="33885">MEKRWILPLGLLVLAAILLQGSFFTLNQTQQALVLQFGEPKRVIREPGLWVKIPFVQNVVVLDRRVLDIDPPVESAILADQKRLEVDAYARYRIADPLMFFQTLGNEQQARLRLSVIVNSAMRRVLGNVNLPAVLSQEREKVMADIKSQVNQEAQRLGIEIVDVRLRRADLPEQTSQAVFARMRSEREREAAEARAQGQELSQQIKSRADRDRTVLLAEAQRQAQITRGEGDNQAIRIMNEAISRNPEFYSFYRSLQAYRDTLKPDDTTLVLSPGADFFKYLGASGGASGGAGDHRRADK</sequence>
<dbReference type="RefSeq" id="WP_145752125.1">
    <property type="nucleotide sequence ID" value="NZ_VITN01000016.1"/>
</dbReference>
<comment type="function">
    <text evidence="6">HflC and HflK could regulate a protease.</text>
</comment>
<dbReference type="PRINTS" id="PR00721">
    <property type="entry name" value="STOMATIN"/>
</dbReference>
<dbReference type="PANTHER" id="PTHR42911">
    <property type="entry name" value="MODULATOR OF FTSH PROTEASE HFLC"/>
    <property type="match status" value="1"/>
</dbReference>
<evidence type="ECO:0000256" key="3">
    <source>
        <dbReference type="ARBA" id="ARBA00022692"/>
    </source>
</evidence>
<dbReference type="InterPro" id="IPR010200">
    <property type="entry name" value="HflC"/>
</dbReference>
<dbReference type="SMART" id="SM00244">
    <property type="entry name" value="PHB"/>
    <property type="match status" value="1"/>
</dbReference>
<dbReference type="PIRSF" id="PIRSF005651">
    <property type="entry name" value="HflC"/>
    <property type="match status" value="1"/>
</dbReference>
<evidence type="ECO:0000259" key="7">
    <source>
        <dbReference type="SMART" id="SM00244"/>
    </source>
</evidence>
<evidence type="ECO:0000256" key="4">
    <source>
        <dbReference type="ARBA" id="ARBA00022989"/>
    </source>
</evidence>
<evidence type="ECO:0000313" key="9">
    <source>
        <dbReference type="Proteomes" id="UP000319859"/>
    </source>
</evidence>
<evidence type="ECO:0000256" key="5">
    <source>
        <dbReference type="ARBA" id="ARBA00023136"/>
    </source>
</evidence>
<dbReference type="EMBL" id="VITN01000016">
    <property type="protein sequence ID" value="TWB15119.1"/>
    <property type="molecule type" value="Genomic_DNA"/>
</dbReference>
<dbReference type="InterPro" id="IPR036013">
    <property type="entry name" value="Band_7/SPFH_dom_sf"/>
</dbReference>
<name>A0A560F0I7_9PROT</name>
<comment type="subcellular location">
    <subcellularLocation>
        <location evidence="1">Membrane</location>
        <topology evidence="1">Single-pass membrane protein</topology>
    </subcellularLocation>
</comment>
<dbReference type="InterPro" id="IPR001972">
    <property type="entry name" value="Stomatin_HflK_fam"/>
</dbReference>
<dbReference type="InterPro" id="IPR001107">
    <property type="entry name" value="Band_7"/>
</dbReference>
<dbReference type="GO" id="GO:0016020">
    <property type="term" value="C:membrane"/>
    <property type="evidence" value="ECO:0007669"/>
    <property type="project" value="UniProtKB-SubCell"/>
</dbReference>
<keyword evidence="4" id="KW-1133">Transmembrane helix</keyword>
<comment type="caution">
    <text evidence="8">The sequence shown here is derived from an EMBL/GenBank/DDBJ whole genome shotgun (WGS) entry which is preliminary data.</text>
</comment>